<keyword evidence="3" id="KW-1185">Reference proteome</keyword>
<protein>
    <submittedName>
        <fullName evidence="2">Uncharacterized protein</fullName>
    </submittedName>
</protein>
<dbReference type="AlphaFoldDB" id="A0AAN9L910"/>
<reference evidence="2 3" key="1">
    <citation type="submission" date="2024-01" db="EMBL/GenBank/DDBJ databases">
        <title>The genomes of 5 underutilized Papilionoideae crops provide insights into root nodulation and disease resistanc.</title>
        <authorList>
            <person name="Jiang F."/>
        </authorList>
    </citation>
    <scope>NUCLEOTIDE SEQUENCE [LARGE SCALE GENOMIC DNA]</scope>
    <source>
        <strain evidence="2">LVBAO_FW01</strain>
        <tissue evidence="2">Leaves</tissue>
    </source>
</reference>
<organism evidence="2 3">
    <name type="scientific">Canavalia gladiata</name>
    <name type="common">Sword bean</name>
    <name type="synonym">Dolichos gladiatus</name>
    <dbReference type="NCBI Taxonomy" id="3824"/>
    <lineage>
        <taxon>Eukaryota</taxon>
        <taxon>Viridiplantae</taxon>
        <taxon>Streptophyta</taxon>
        <taxon>Embryophyta</taxon>
        <taxon>Tracheophyta</taxon>
        <taxon>Spermatophyta</taxon>
        <taxon>Magnoliopsida</taxon>
        <taxon>eudicotyledons</taxon>
        <taxon>Gunneridae</taxon>
        <taxon>Pentapetalae</taxon>
        <taxon>rosids</taxon>
        <taxon>fabids</taxon>
        <taxon>Fabales</taxon>
        <taxon>Fabaceae</taxon>
        <taxon>Papilionoideae</taxon>
        <taxon>50 kb inversion clade</taxon>
        <taxon>NPAAA clade</taxon>
        <taxon>indigoferoid/millettioid clade</taxon>
        <taxon>Phaseoleae</taxon>
        <taxon>Canavalia</taxon>
    </lineage>
</organism>
<dbReference type="Proteomes" id="UP001367508">
    <property type="component" value="Unassembled WGS sequence"/>
</dbReference>
<name>A0AAN9L910_CANGL</name>
<evidence type="ECO:0000313" key="2">
    <source>
        <dbReference type="EMBL" id="KAK7328913.1"/>
    </source>
</evidence>
<accession>A0AAN9L910</accession>
<feature type="region of interest" description="Disordered" evidence="1">
    <location>
        <begin position="214"/>
        <end position="245"/>
    </location>
</feature>
<evidence type="ECO:0000256" key="1">
    <source>
        <dbReference type="SAM" id="MobiDB-lite"/>
    </source>
</evidence>
<comment type="caution">
    <text evidence="2">The sequence shown here is derived from an EMBL/GenBank/DDBJ whole genome shotgun (WGS) entry which is preliminary data.</text>
</comment>
<sequence length="245" mass="25636">MGDLLGSPRVAPPPFCVSRLVLLVALRQVAFLTRRLRSLALRKTSDTGLETGFWGRGRPQPGEPGLGGGGLSAVDRATLDSSGMGDLLGSPRVAPPPFCVIRDVLLVALRQVAFLTRRLRSLALRKTSDTGLETGFWGRGRPQPGEPGLGGGGLTCLGESSSGMGDLLGSPRVAPPPFCVSRVVLLVALRQVAFLTRRLRSLALRKTSDTGLETGFWGRGRPQPGEPGLGGGGLRTSFPAAIPGP</sequence>
<evidence type="ECO:0000313" key="3">
    <source>
        <dbReference type="Proteomes" id="UP001367508"/>
    </source>
</evidence>
<gene>
    <name evidence="2" type="ORF">VNO77_23050</name>
</gene>
<proteinExistence type="predicted"/>
<dbReference type="EMBL" id="JAYMYQ010000005">
    <property type="protein sequence ID" value="KAK7328913.1"/>
    <property type="molecule type" value="Genomic_DNA"/>
</dbReference>
<feature type="region of interest" description="Disordered" evidence="1">
    <location>
        <begin position="51"/>
        <end position="70"/>
    </location>
</feature>